<sequence>MTQNNFDKSIVLEEAKDHIAAIQNAIEQESKSVELSAEKLKRSSGGYDDATRDKILAHFAVREDQLHQLAPSPYFVRCDVLTENGEAKPYYFAKFPFMEQSIFSWMSPAARLRFSDIGQTSYQLQDGTVRTGELKRKDQFMIVSGKIVFMTSESDVYGRTLVYQEKLSQKKGGFMLPEIVERMERAQDDVIRALAQGSFLIAGPAGSGKTTLAFHRIAYLLQSPDTASKFSSKNVIVFVQDEGTKAYFSKLLPDLGIHDVFVTTFGEWAMERLSIKDASFVRRPNGVDDAIDAYEHRKCIALRSHVLLEKSAGKSKDLFKTLEHIYSSVFLEQDLARFKQQARDRELDRFDLTLLLQLEREAKGLFEKLEEYLIQKKNFVVTRKTRSVPLIYSLIVVDEAQNYLPEQVTLLRTCVSNDTQAMLYVGDLGQQVLLGTMRKWSHAGEDFASGQKVQLEKVYRNTKAILSYIASLGFEVSVPEGLREGISVTDEVCSSTQEELERIREVIETKDTQTQVGILSPSADYLDVFREVFRERTNVHVLTIHESQGVEFDEVYLVGVPSDYLVETQAISDEFAEERLRIKRDLIYVALTRAMEHVSILGRKRLFEIFTSKH</sequence>
<organism evidence="10 11">
    <name type="scientific">Candidatus Uhrbacteria bacterium RIFCSPLOWO2_02_FULL_48_18</name>
    <dbReference type="NCBI Taxonomy" id="1802408"/>
    <lineage>
        <taxon>Bacteria</taxon>
        <taxon>Candidatus Uhriibacteriota</taxon>
    </lineage>
</organism>
<dbReference type="InterPro" id="IPR014016">
    <property type="entry name" value="UvrD-like_ATP-bd"/>
</dbReference>
<dbReference type="GO" id="GO:0005829">
    <property type="term" value="C:cytosol"/>
    <property type="evidence" value="ECO:0007669"/>
    <property type="project" value="TreeGrafter"/>
</dbReference>
<keyword evidence="4" id="KW-0067">ATP-binding</keyword>
<reference evidence="10 11" key="1">
    <citation type="journal article" date="2016" name="Nat. Commun.">
        <title>Thousands of microbial genomes shed light on interconnected biogeochemical processes in an aquifer system.</title>
        <authorList>
            <person name="Anantharaman K."/>
            <person name="Brown C.T."/>
            <person name="Hug L.A."/>
            <person name="Sharon I."/>
            <person name="Castelle C.J."/>
            <person name="Probst A.J."/>
            <person name="Thomas B.C."/>
            <person name="Singh A."/>
            <person name="Wilkins M.J."/>
            <person name="Karaoz U."/>
            <person name="Brodie E.L."/>
            <person name="Williams K.H."/>
            <person name="Hubbard S.S."/>
            <person name="Banfield J.F."/>
        </authorList>
    </citation>
    <scope>NUCLEOTIDE SEQUENCE [LARGE SCALE GENOMIC DNA]</scope>
</reference>
<dbReference type="GO" id="GO:0000725">
    <property type="term" value="P:recombinational repair"/>
    <property type="evidence" value="ECO:0007669"/>
    <property type="project" value="TreeGrafter"/>
</dbReference>
<keyword evidence="5" id="KW-0413">Isomerase</keyword>
<comment type="caution">
    <text evidence="10">The sequence shown here is derived from an EMBL/GenBank/DDBJ whole genome shotgun (WGS) entry which is preliminary data.</text>
</comment>
<dbReference type="EMBL" id="MGEQ01000003">
    <property type="protein sequence ID" value="OGL87112.1"/>
    <property type="molecule type" value="Genomic_DNA"/>
</dbReference>
<dbReference type="Pfam" id="PF13361">
    <property type="entry name" value="UvrD_C"/>
    <property type="match status" value="1"/>
</dbReference>
<feature type="domain" description="AAA+ ATPase" evidence="9">
    <location>
        <begin position="195"/>
        <end position="438"/>
    </location>
</feature>
<dbReference type="Pfam" id="PF00580">
    <property type="entry name" value="UvrD-helicase"/>
    <property type="match status" value="1"/>
</dbReference>
<dbReference type="Proteomes" id="UP000176593">
    <property type="component" value="Unassembled WGS sequence"/>
</dbReference>
<evidence type="ECO:0000256" key="6">
    <source>
        <dbReference type="ARBA" id="ARBA00034617"/>
    </source>
</evidence>
<keyword evidence="1" id="KW-0547">Nucleotide-binding</keyword>
<proteinExistence type="predicted"/>
<dbReference type="GO" id="GO:0005524">
    <property type="term" value="F:ATP binding"/>
    <property type="evidence" value="ECO:0007669"/>
    <property type="project" value="UniProtKB-KW"/>
</dbReference>
<name>A0A1F7V998_9BACT</name>
<evidence type="ECO:0000256" key="5">
    <source>
        <dbReference type="ARBA" id="ARBA00023235"/>
    </source>
</evidence>
<comment type="catalytic activity">
    <reaction evidence="8">
        <text>ATP + H2O = ADP + phosphate + H(+)</text>
        <dbReference type="Rhea" id="RHEA:13065"/>
        <dbReference type="ChEBI" id="CHEBI:15377"/>
        <dbReference type="ChEBI" id="CHEBI:15378"/>
        <dbReference type="ChEBI" id="CHEBI:30616"/>
        <dbReference type="ChEBI" id="CHEBI:43474"/>
        <dbReference type="ChEBI" id="CHEBI:456216"/>
        <dbReference type="EC" id="5.6.2.4"/>
    </reaction>
</comment>
<protein>
    <recommendedName>
        <fullName evidence="7">DNA 3'-5' helicase</fullName>
        <ecNumber evidence="7">5.6.2.4</ecNumber>
    </recommendedName>
</protein>
<evidence type="ECO:0000256" key="8">
    <source>
        <dbReference type="ARBA" id="ARBA00048988"/>
    </source>
</evidence>
<dbReference type="EC" id="5.6.2.4" evidence="7"/>
<dbReference type="GO" id="GO:0043138">
    <property type="term" value="F:3'-5' DNA helicase activity"/>
    <property type="evidence" value="ECO:0007669"/>
    <property type="project" value="UniProtKB-EC"/>
</dbReference>
<comment type="catalytic activity">
    <reaction evidence="6">
        <text>Couples ATP hydrolysis with the unwinding of duplex DNA by translocating in the 3'-5' direction.</text>
        <dbReference type="EC" id="5.6.2.4"/>
    </reaction>
</comment>
<keyword evidence="3" id="KW-0347">Helicase</keyword>
<evidence type="ECO:0000259" key="9">
    <source>
        <dbReference type="SMART" id="SM00382"/>
    </source>
</evidence>
<evidence type="ECO:0000256" key="2">
    <source>
        <dbReference type="ARBA" id="ARBA00022801"/>
    </source>
</evidence>
<evidence type="ECO:0000256" key="3">
    <source>
        <dbReference type="ARBA" id="ARBA00022806"/>
    </source>
</evidence>
<gene>
    <name evidence="10" type="ORF">A3I41_04190</name>
</gene>
<dbReference type="InterPro" id="IPR014017">
    <property type="entry name" value="DNA_helicase_UvrD-like_C"/>
</dbReference>
<evidence type="ECO:0000256" key="7">
    <source>
        <dbReference type="ARBA" id="ARBA00034808"/>
    </source>
</evidence>
<dbReference type="InterPro" id="IPR027417">
    <property type="entry name" value="P-loop_NTPase"/>
</dbReference>
<dbReference type="SUPFAM" id="SSF52540">
    <property type="entry name" value="P-loop containing nucleoside triphosphate hydrolases"/>
    <property type="match status" value="1"/>
</dbReference>
<keyword evidence="2" id="KW-0378">Hydrolase</keyword>
<dbReference type="SMART" id="SM00382">
    <property type="entry name" value="AAA"/>
    <property type="match status" value="1"/>
</dbReference>
<dbReference type="InterPro" id="IPR003593">
    <property type="entry name" value="AAA+_ATPase"/>
</dbReference>
<evidence type="ECO:0000256" key="4">
    <source>
        <dbReference type="ARBA" id="ARBA00022840"/>
    </source>
</evidence>
<dbReference type="InterPro" id="IPR000212">
    <property type="entry name" value="DNA_helicase_UvrD/REP"/>
</dbReference>
<dbReference type="AlphaFoldDB" id="A0A1F7V998"/>
<evidence type="ECO:0000313" key="10">
    <source>
        <dbReference type="EMBL" id="OGL87112.1"/>
    </source>
</evidence>
<dbReference type="Gene3D" id="3.40.50.300">
    <property type="entry name" value="P-loop containing nucleotide triphosphate hydrolases"/>
    <property type="match status" value="2"/>
</dbReference>
<evidence type="ECO:0000256" key="1">
    <source>
        <dbReference type="ARBA" id="ARBA00022741"/>
    </source>
</evidence>
<dbReference type="GO" id="GO:0003677">
    <property type="term" value="F:DNA binding"/>
    <property type="evidence" value="ECO:0007669"/>
    <property type="project" value="InterPro"/>
</dbReference>
<accession>A0A1F7V998</accession>
<dbReference type="GO" id="GO:0016887">
    <property type="term" value="F:ATP hydrolysis activity"/>
    <property type="evidence" value="ECO:0007669"/>
    <property type="project" value="RHEA"/>
</dbReference>
<dbReference type="PANTHER" id="PTHR11070">
    <property type="entry name" value="UVRD / RECB / PCRA DNA HELICASE FAMILY MEMBER"/>
    <property type="match status" value="1"/>
</dbReference>
<evidence type="ECO:0000313" key="11">
    <source>
        <dbReference type="Proteomes" id="UP000176593"/>
    </source>
</evidence>
<dbReference type="PANTHER" id="PTHR11070:SF2">
    <property type="entry name" value="ATP-DEPENDENT DNA HELICASE SRS2"/>
    <property type="match status" value="1"/>
</dbReference>